<sequence length="128" mass="14640">MALSILYYQFKSPLPSDFVELGILAYPKSTPRLKRLRLHVGPSLHQRISNSQINKLKIQLHNFLLGLLISWLWGGIWRPTSWSIVRQEMPGRGLSEDIWIAGIHYPILLSATPTHGVPFVSRSQLLLF</sequence>
<dbReference type="Proteomes" id="UP000250266">
    <property type="component" value="Unassembled WGS sequence"/>
</dbReference>
<dbReference type="EMBL" id="KV745023">
    <property type="protein sequence ID" value="OCK79102.1"/>
    <property type="molecule type" value="Genomic_DNA"/>
</dbReference>
<evidence type="ECO:0000313" key="2">
    <source>
        <dbReference type="Proteomes" id="UP000250266"/>
    </source>
</evidence>
<organism evidence="1 2">
    <name type="scientific">Lepidopterella palustris CBS 459.81</name>
    <dbReference type="NCBI Taxonomy" id="1314670"/>
    <lineage>
        <taxon>Eukaryota</taxon>
        <taxon>Fungi</taxon>
        <taxon>Dikarya</taxon>
        <taxon>Ascomycota</taxon>
        <taxon>Pezizomycotina</taxon>
        <taxon>Dothideomycetes</taxon>
        <taxon>Pleosporomycetidae</taxon>
        <taxon>Mytilinidiales</taxon>
        <taxon>Argynnaceae</taxon>
        <taxon>Lepidopterella</taxon>
    </lineage>
</organism>
<keyword evidence="2" id="KW-1185">Reference proteome</keyword>
<protein>
    <submittedName>
        <fullName evidence="1">Uncharacterized protein</fullName>
    </submittedName>
</protein>
<name>A0A8E2E841_9PEZI</name>
<gene>
    <name evidence="1" type="ORF">K432DRAFT_76954</name>
</gene>
<evidence type="ECO:0000313" key="1">
    <source>
        <dbReference type="EMBL" id="OCK79102.1"/>
    </source>
</evidence>
<reference evidence="1 2" key="1">
    <citation type="journal article" date="2016" name="Nat. Commun.">
        <title>Ectomycorrhizal ecology is imprinted in the genome of the dominant symbiotic fungus Cenococcum geophilum.</title>
        <authorList>
            <consortium name="DOE Joint Genome Institute"/>
            <person name="Peter M."/>
            <person name="Kohler A."/>
            <person name="Ohm R.A."/>
            <person name="Kuo A."/>
            <person name="Krutzmann J."/>
            <person name="Morin E."/>
            <person name="Arend M."/>
            <person name="Barry K.W."/>
            <person name="Binder M."/>
            <person name="Choi C."/>
            <person name="Clum A."/>
            <person name="Copeland A."/>
            <person name="Grisel N."/>
            <person name="Haridas S."/>
            <person name="Kipfer T."/>
            <person name="LaButti K."/>
            <person name="Lindquist E."/>
            <person name="Lipzen A."/>
            <person name="Maire R."/>
            <person name="Meier B."/>
            <person name="Mihaltcheva S."/>
            <person name="Molinier V."/>
            <person name="Murat C."/>
            <person name="Poggeler S."/>
            <person name="Quandt C.A."/>
            <person name="Sperisen C."/>
            <person name="Tritt A."/>
            <person name="Tisserant E."/>
            <person name="Crous P.W."/>
            <person name="Henrissat B."/>
            <person name="Nehls U."/>
            <person name="Egli S."/>
            <person name="Spatafora J.W."/>
            <person name="Grigoriev I.V."/>
            <person name="Martin F.M."/>
        </authorList>
    </citation>
    <scope>NUCLEOTIDE SEQUENCE [LARGE SCALE GENOMIC DNA]</scope>
    <source>
        <strain evidence="1 2">CBS 459.81</strain>
    </source>
</reference>
<dbReference type="AlphaFoldDB" id="A0A8E2E841"/>
<accession>A0A8E2E841</accession>
<proteinExistence type="predicted"/>